<dbReference type="AlphaFoldDB" id="A0A8T1QL35"/>
<reference evidence="1" key="1">
    <citation type="submission" date="2020-12" db="EMBL/GenBank/DDBJ databases">
        <title>WGS assembly of Carya illinoinensis cv. Pawnee.</title>
        <authorList>
            <person name="Platts A."/>
            <person name="Shu S."/>
            <person name="Wright S."/>
            <person name="Barry K."/>
            <person name="Edger P."/>
            <person name="Pires J.C."/>
            <person name="Schmutz J."/>
        </authorList>
    </citation>
    <scope>NUCLEOTIDE SEQUENCE</scope>
    <source>
        <tissue evidence="1">Leaf</tissue>
    </source>
</reference>
<sequence length="106" mass="11658">MRICKRSSLSIFSCSYFVRASSFSSLTTLAGQFYTLPDSISSNPTYPRLPHPPLSLLPSLSLAQTLLFAPLDHSPQKLSLSSSLSASPKYEMVKLSYITFFVGLSM</sequence>
<protein>
    <submittedName>
        <fullName evidence="1">Uncharacterized protein</fullName>
    </submittedName>
</protein>
<accession>A0A8T1QL35</accession>
<gene>
    <name evidence="1" type="ORF">CIPAW_05G199400</name>
</gene>
<name>A0A8T1QL35_CARIL</name>
<proteinExistence type="predicted"/>
<dbReference type="Proteomes" id="UP000811609">
    <property type="component" value="Chromosome 5"/>
</dbReference>
<organism evidence="1 2">
    <name type="scientific">Carya illinoinensis</name>
    <name type="common">Pecan</name>
    <dbReference type="NCBI Taxonomy" id="32201"/>
    <lineage>
        <taxon>Eukaryota</taxon>
        <taxon>Viridiplantae</taxon>
        <taxon>Streptophyta</taxon>
        <taxon>Embryophyta</taxon>
        <taxon>Tracheophyta</taxon>
        <taxon>Spermatophyta</taxon>
        <taxon>Magnoliopsida</taxon>
        <taxon>eudicotyledons</taxon>
        <taxon>Gunneridae</taxon>
        <taxon>Pentapetalae</taxon>
        <taxon>rosids</taxon>
        <taxon>fabids</taxon>
        <taxon>Fagales</taxon>
        <taxon>Juglandaceae</taxon>
        <taxon>Carya</taxon>
    </lineage>
</organism>
<evidence type="ECO:0000313" key="1">
    <source>
        <dbReference type="EMBL" id="KAG6655206.1"/>
    </source>
</evidence>
<comment type="caution">
    <text evidence="1">The sequence shown here is derived from an EMBL/GenBank/DDBJ whole genome shotgun (WGS) entry which is preliminary data.</text>
</comment>
<evidence type="ECO:0000313" key="2">
    <source>
        <dbReference type="Proteomes" id="UP000811609"/>
    </source>
</evidence>
<keyword evidence="2" id="KW-1185">Reference proteome</keyword>
<dbReference type="EMBL" id="CM031813">
    <property type="protein sequence ID" value="KAG6655206.1"/>
    <property type="molecule type" value="Genomic_DNA"/>
</dbReference>